<evidence type="ECO:0000256" key="7">
    <source>
        <dbReference type="ARBA" id="ARBA00023136"/>
    </source>
</evidence>
<keyword evidence="2 8" id="KW-0812">Transmembrane</keyword>
<evidence type="ECO:0000313" key="11">
    <source>
        <dbReference type="EMBL" id="TFY72893.1"/>
    </source>
</evidence>
<dbReference type="AlphaFoldDB" id="A0A4Y9ZG65"/>
<dbReference type="EMBL" id="SEOQ01000003">
    <property type="protein sequence ID" value="TFY72893.1"/>
    <property type="molecule type" value="Genomic_DNA"/>
</dbReference>
<evidence type="ECO:0000256" key="1">
    <source>
        <dbReference type="ARBA" id="ARBA00022448"/>
    </source>
</evidence>
<keyword evidence="12" id="KW-1185">Reference proteome</keyword>
<keyword evidence="4 8" id="KW-1133">Transmembrane helix</keyword>
<sequence>MGNNYVFSLQPTFTQGLILGQLSILVLLILVLKYLFLDSSSRHTHAGSAYQPRTSRDVSALSQKLLSEQEKYGEEGASESTEWFNVVLNQVVEAYRSKLRNDCSGPEGDELARVKVEEFANRMRPVGIFDTIHVHSIDLGCAAPRLSNAKSPAGKGDMPAETEFDLTYRDTVSVSLSTAYLFNYPKSAFARLPVSLTISLSLFASRVVLTPPSPTSPAPAVTISIPPTFTLDLETKSLLGSRAILADVPKLHELVEHQVRRTIAQRGMWKVVLPGLSTVPEVKEELAQEAAEAAML</sequence>
<feature type="domain" description="SMP-LTD" evidence="10">
    <location>
        <begin position="77"/>
        <end position="282"/>
    </location>
</feature>
<dbReference type="STRING" id="205917.A0A4Y9ZG65"/>
<feature type="topological domain" description="Lumenal" evidence="8">
    <location>
        <begin position="1"/>
        <end position="16"/>
    </location>
</feature>
<dbReference type="PROSITE" id="PS51847">
    <property type="entry name" value="SMP"/>
    <property type="match status" value="1"/>
</dbReference>
<dbReference type="PANTHER" id="PTHR13466:SF0">
    <property type="entry name" value="SMP-LTD DOMAIN-CONTAINING PROTEIN"/>
    <property type="match status" value="1"/>
</dbReference>
<comment type="subcellular location">
    <subcellularLocation>
        <location evidence="8">Endoplasmic reticulum membrane</location>
        <topology evidence="8">Single-pass type I membrane protein</topology>
    </subcellularLocation>
    <text evidence="8">The ERMES/MDM complex localizes to a few discrete foci (around 10 per single cell), that represent mitochondria-endoplasmic reticulum junctions. These foci are often found next to mtDNA nucleoids.</text>
</comment>
<comment type="function">
    <text evidence="8">Component of the ERMES/MDM complex, which serves as a molecular tether to connect the endoplasmic reticulum (ER) and mitochondria. Components of this complex are involved in the control of mitochondrial shape and protein biogenesis, and function in nonvesicular lipid trafficking between the ER and mitochondria. The MDM12-MMM1 subcomplex functions in the major beta-barrel assembly pathway that is responsible for biogenesis of all outer membrane beta-barrel proteins, and acts in a late step after the SAM complex. The MDM10-MDM12-MMM1 subcomplex further acts in the TOM40-specific pathway after the action of the MDM12-MMM1 complex. Essential for establishing and maintaining the structure of mitochondria and maintenance of mtDNA nucleoids.</text>
</comment>
<evidence type="ECO:0000256" key="5">
    <source>
        <dbReference type="ARBA" id="ARBA00023055"/>
    </source>
</evidence>
<dbReference type="GO" id="GO:0032865">
    <property type="term" value="C:ERMES complex"/>
    <property type="evidence" value="ECO:0007669"/>
    <property type="project" value="UniProtKB-UniRule"/>
</dbReference>
<keyword evidence="3 8" id="KW-0256">Endoplasmic reticulum</keyword>
<feature type="topological domain" description="Cytoplasmic" evidence="8">
    <location>
        <begin position="38"/>
        <end position="296"/>
    </location>
</feature>
<evidence type="ECO:0000313" key="12">
    <source>
        <dbReference type="Proteomes" id="UP000298327"/>
    </source>
</evidence>
<dbReference type="InterPro" id="IPR019411">
    <property type="entry name" value="MMM1_dom"/>
</dbReference>
<keyword evidence="7 8" id="KW-0472">Membrane</keyword>
<keyword evidence="6" id="KW-0446">Lipid-binding</keyword>
<dbReference type="Pfam" id="PF10296">
    <property type="entry name" value="MMM1"/>
    <property type="match status" value="2"/>
</dbReference>
<dbReference type="GO" id="GO:0005789">
    <property type="term" value="C:endoplasmic reticulum membrane"/>
    <property type="evidence" value="ECO:0007669"/>
    <property type="project" value="UniProtKB-SubCell"/>
</dbReference>
<evidence type="ECO:0000259" key="10">
    <source>
        <dbReference type="PROSITE" id="PS51847"/>
    </source>
</evidence>
<evidence type="ECO:0000256" key="8">
    <source>
        <dbReference type="HAMAP-Rule" id="MF_03103"/>
    </source>
</evidence>
<proteinExistence type="inferred from homology"/>
<name>A0A4Y9ZG65_9AGAM</name>
<evidence type="ECO:0000256" key="3">
    <source>
        <dbReference type="ARBA" id="ARBA00022824"/>
    </source>
</evidence>
<protein>
    <recommendedName>
        <fullName evidence="8">Maintenance of mitochondrial morphology protein 1</fullName>
    </recommendedName>
</protein>
<dbReference type="GO" id="GO:1990456">
    <property type="term" value="P:mitochondrion-endoplasmic reticulum membrane tethering"/>
    <property type="evidence" value="ECO:0007669"/>
    <property type="project" value="TreeGrafter"/>
</dbReference>
<comment type="subunit">
    <text evidence="8">Homodimer. Component of the ER-mitochondria encounter structure (ERMES) or MDM complex, composed of MMM1, MDM10, MDM12 and MDM34. A MMM1 homodimer associates with one molecule of MDM12 on each side in a pairwise head-to-tail manner, and the SMP-LTD domains of MMM1 and MDM12 generate a continuous hydrophobic tunnel for phospholipid trafficking.</text>
</comment>
<dbReference type="InterPro" id="IPR031468">
    <property type="entry name" value="SMP_LBD"/>
</dbReference>
<dbReference type="InterPro" id="IPR027537">
    <property type="entry name" value="Mmm1"/>
</dbReference>
<keyword evidence="1" id="KW-0813">Transport</keyword>
<dbReference type="OrthoDB" id="5599157at2759"/>
<evidence type="ECO:0000256" key="4">
    <source>
        <dbReference type="ARBA" id="ARBA00022989"/>
    </source>
</evidence>
<gene>
    <name evidence="8" type="primary">MMM1</name>
    <name evidence="11" type="ORF">EVG20_g118</name>
</gene>
<dbReference type="GO" id="GO:0008289">
    <property type="term" value="F:lipid binding"/>
    <property type="evidence" value="ECO:0007669"/>
    <property type="project" value="UniProtKB-KW"/>
</dbReference>
<reference evidence="11 12" key="1">
    <citation type="submission" date="2019-02" db="EMBL/GenBank/DDBJ databases">
        <title>Genome sequencing of the rare red list fungi Dentipellis fragilis.</title>
        <authorList>
            <person name="Buettner E."/>
            <person name="Kellner H."/>
        </authorList>
    </citation>
    <scope>NUCLEOTIDE SEQUENCE [LARGE SCALE GENOMIC DNA]</scope>
    <source>
        <strain evidence="11 12">DSM 105465</strain>
    </source>
</reference>
<evidence type="ECO:0000256" key="9">
    <source>
        <dbReference type="SAM" id="Phobius"/>
    </source>
</evidence>
<dbReference type="GO" id="GO:0045040">
    <property type="term" value="P:protein insertion into mitochondrial outer membrane"/>
    <property type="evidence" value="ECO:0007669"/>
    <property type="project" value="UniProtKB-UniRule"/>
</dbReference>
<dbReference type="CDD" id="cd21671">
    <property type="entry name" value="SMP_Mmm1"/>
    <property type="match status" value="1"/>
</dbReference>
<organism evidence="11 12">
    <name type="scientific">Dentipellis fragilis</name>
    <dbReference type="NCBI Taxonomy" id="205917"/>
    <lineage>
        <taxon>Eukaryota</taxon>
        <taxon>Fungi</taxon>
        <taxon>Dikarya</taxon>
        <taxon>Basidiomycota</taxon>
        <taxon>Agaricomycotina</taxon>
        <taxon>Agaricomycetes</taxon>
        <taxon>Russulales</taxon>
        <taxon>Hericiaceae</taxon>
        <taxon>Dentipellis</taxon>
    </lineage>
</organism>
<dbReference type="GO" id="GO:0015914">
    <property type="term" value="P:phospholipid transport"/>
    <property type="evidence" value="ECO:0007669"/>
    <property type="project" value="TreeGrafter"/>
</dbReference>
<dbReference type="HAMAP" id="MF_03103">
    <property type="entry name" value="Mmm1"/>
    <property type="match status" value="1"/>
</dbReference>
<comment type="caution">
    <text evidence="11">The sequence shown here is derived from an EMBL/GenBank/DDBJ whole genome shotgun (WGS) entry which is preliminary data.</text>
</comment>
<comment type="similarity">
    <text evidence="8">Belongs to the MMM1 family.</text>
</comment>
<dbReference type="PANTHER" id="PTHR13466">
    <property type="entry name" value="TEX2 PROTEIN-RELATED"/>
    <property type="match status" value="1"/>
</dbReference>
<dbReference type="Proteomes" id="UP000298327">
    <property type="component" value="Unassembled WGS sequence"/>
</dbReference>
<evidence type="ECO:0000256" key="2">
    <source>
        <dbReference type="ARBA" id="ARBA00022692"/>
    </source>
</evidence>
<evidence type="ECO:0000256" key="6">
    <source>
        <dbReference type="ARBA" id="ARBA00023121"/>
    </source>
</evidence>
<accession>A0A4Y9ZG65</accession>
<feature type="transmembrane region" description="Helical" evidence="9">
    <location>
        <begin position="12"/>
        <end position="36"/>
    </location>
</feature>
<keyword evidence="5" id="KW-0445">Lipid transport</keyword>